<proteinExistence type="predicted"/>
<feature type="transmembrane region" description="Helical" evidence="1">
    <location>
        <begin position="35"/>
        <end position="55"/>
    </location>
</feature>
<accession>A0A0S4U656</accession>
<evidence type="ECO:0000313" key="2">
    <source>
        <dbReference type="EMBL" id="CUV17720.1"/>
    </source>
</evidence>
<keyword evidence="1" id="KW-0472">Membrane</keyword>
<reference evidence="2" key="1">
    <citation type="submission" date="2015-10" db="EMBL/GenBank/DDBJ databases">
        <authorList>
            <person name="Gilbert D.G."/>
        </authorList>
    </citation>
    <scope>NUCLEOTIDE SEQUENCE</scope>
    <source>
        <strain evidence="2">Phyl III-seqv23</strain>
    </source>
</reference>
<dbReference type="AlphaFoldDB" id="A0A0S4U656"/>
<evidence type="ECO:0008006" key="3">
    <source>
        <dbReference type="Google" id="ProtNLM"/>
    </source>
</evidence>
<organism evidence="2">
    <name type="scientific">Ralstonia solanacearum</name>
    <name type="common">Pseudomonas solanacearum</name>
    <dbReference type="NCBI Taxonomy" id="305"/>
    <lineage>
        <taxon>Bacteria</taxon>
        <taxon>Pseudomonadati</taxon>
        <taxon>Pseudomonadota</taxon>
        <taxon>Betaproteobacteria</taxon>
        <taxon>Burkholderiales</taxon>
        <taxon>Burkholderiaceae</taxon>
        <taxon>Ralstonia</taxon>
        <taxon>Ralstonia solanacearum species complex</taxon>
    </lineage>
</organism>
<keyword evidence="1" id="KW-1133">Transmembrane helix</keyword>
<name>A0A0S4U656_RALSL</name>
<sequence>MSPMSLIGASTYPKINPMARTKLVMQTEIHASPSIVLVVDFMYAVTLMCSLIFVMNATKNRFN</sequence>
<dbReference type="EMBL" id="LN899821">
    <property type="protein sequence ID" value="CUV17720.1"/>
    <property type="molecule type" value="Genomic_DNA"/>
</dbReference>
<keyword evidence="1" id="KW-0812">Transmembrane</keyword>
<evidence type="ECO:0000256" key="1">
    <source>
        <dbReference type="SAM" id="Phobius"/>
    </source>
</evidence>
<gene>
    <name evidence="2" type="ORF">PSS4_v1_370049</name>
</gene>
<protein>
    <recommendedName>
        <fullName evidence="3">Transmembrane protein</fullName>
    </recommendedName>
</protein>